<evidence type="ECO:0000313" key="10">
    <source>
        <dbReference type="EMBL" id="KAA8816196.1"/>
    </source>
</evidence>
<evidence type="ECO:0000313" key="11">
    <source>
        <dbReference type="Proteomes" id="UP000374630"/>
    </source>
</evidence>
<dbReference type="Pfam" id="PF21708">
    <property type="entry name" value="Glyco_hydro_59_C"/>
    <property type="match status" value="1"/>
</dbReference>
<evidence type="ECO:0000256" key="5">
    <source>
        <dbReference type="ARBA" id="ARBA00022963"/>
    </source>
</evidence>
<dbReference type="EC" id="3.2.1.46" evidence="2"/>
<feature type="transmembrane region" description="Helical" evidence="8">
    <location>
        <begin position="21"/>
        <end position="44"/>
    </location>
</feature>
<dbReference type="Pfam" id="PF07554">
    <property type="entry name" value="FIVAR"/>
    <property type="match status" value="6"/>
</dbReference>
<feature type="region of interest" description="Disordered" evidence="7">
    <location>
        <begin position="443"/>
        <end position="467"/>
    </location>
</feature>
<dbReference type="Gene3D" id="1.20.1270.70">
    <property type="entry name" value="Designed single chain three-helix bundle"/>
    <property type="match status" value="4"/>
</dbReference>
<dbReference type="InterPro" id="IPR013785">
    <property type="entry name" value="Aldolase_TIM"/>
</dbReference>
<dbReference type="Gene3D" id="1.20.1270.90">
    <property type="entry name" value="AF1782-like"/>
    <property type="match status" value="2"/>
</dbReference>
<sequence length="2262" mass="240826">MEQGKSFFRRNSGGGGFVKKATVAVAAMAMFAPFVVSGTAAYAAPTDPVEVVVNGADVDAAKDKPNGLSFKGFGVLSANSTSSLLMDYKAQNPEAYWQMINVLFGGDNPIMNTVKIEMGNDQNTSTGPNAATMRSADEYPNVAHEPGFQLAADALKVNPNVKVSILRWRAPAWVKSNDDVYHWYKNTILAVYRQYGYMVDSVNPHINESGPNLAWTKDFANRVKTDDAGFIGTSEDDPNAGFKSTTEKELFHKIRTIISDEVGTGSFGDDMLKDKDLLAAVDIAGYHYNTADQGNNFKTLADQYDKEIWNSEAQASFSVTADRPNNTMNLGSGEGNGTNNGQNNGTSGTGIGGINSALEMANTYVKGFTSSRRTNFVYQPAISAFYDGFQYSSKEVITMHDPWSGAITWDGALAVLEQVSRFAKTGYDTANNNADIWRGVPQASRSDITDGNPPGRGNGANSSRGGATSYMTLAAPDKSDFSTVIVNDSQYVKTYRIKAQDLNLGTDTTMELWETRAADNGQAYNANYVKPFTELQPGADGYYEFQVKPWSIVTATTLDNAENKGGALTARDGKGSQLPSNKEYAEGNDFAVLDTDDSGDKNGDTGNGLLYADDFEYTGKTVTSYDPKTGKDVTEDYLKSRGGDTGATPRYTNDTNGAFEVVKQSDGNHVMRQQVGPGMYNGSFNGGAWNYSEPVTTIGDYRWANYEVSTDVLFEANAGYATVGARQWGNSSTGKDDSPAQLRVRPDGSWDLMRFGTVLKSGKKTDNFKTGANQWNNIAVKVLGDVYTAYINGDEVATYTDAQPQANGRVQLGSSFNFVQFDNLKVKLIDGATPYFTDMIDNMHQRSWEDNSTALLAYNEKWQHLNGQGMYVYKRSVSNSTAKGATLTYTFSGTGIDLLGGNNGKAKLNVTVDGVKIAANAATIVSDSGKPTTFLLRGLKNGQHTVTFETADDNAISIDAVGVVKATADSNKVDTTALRTAVDSYADLKAEDWNAATWAVFAANLAEAKAALADPAGYGLDVEGAQAIIARLAAARKALVDGSISDEVINLGFAGVAATKTDASTLPAKLTVKGSETAVTWDEDAASKLAAAADYTKVTLSGVTTDKQADGFKYRFTIEVEALPANVVYFIDSGTNGTDSPEYTAVKNLLGAALLNDKVDQTSDGSKWGYDANAMKVKGNVDINDKQATGLYSDDDDVTYYLPLKAGVYKLTAGFREWWGQNNRESAQAVIAADGSTLATGENVKLGKDNPNLTGTVTFTVPTDQTVKYVVSKVGDAQKPVISWVAVAESLDYGFAGAAVKGTELPKTITVGGMTVNVASWDADVAGKIAGATDYTKVTVSGKTTANKAFTAELEALPESLQYFIDSGTGGKDSPEYAAVKAAVPTLLNNKVDQESDGTTWGYNKDGQSVYGSGDINDKFSTGLWAGKGKSTIYYLPLEAGTYTLTAGFHEWWGVSRSMKVYVLGADGKELSNGNADLSGQAPNVTSSGIFTLTTAQTVTLKVDGVSADPVISWLAVSGKAEKPVETTDLGVFAAVSGKDLPTEVAGKTVAWSEDSVAAFKGASAYQTVAVTGTTGEGEAQQAVKATVEVIPEGLTYFIDSGTDGTDSPEYTAVRNAVADLANDKVDQTSDGSKWGYDANAMRVKAGTDINDKQSTGLYSDDDDIVYYLPLKAGTYTLDAGFREWWGQNNRESAQAVIAADGSTLAAGENVKLGKDNPNLTGTVTFTVPTDQTVKYVVSKVGDAQKPVISWVAVAKQKDAPAVDKTAPVFTGVEDASVAFGGDFDPLAGVTASDDVDGDVTKSVTVSPESVDTFKAGDVELTYTVADAAGNTATAKRKVTVKAQDLTALKAAVDEAGKLVESDYTPESWSVFAEKLEFAKGFLGDPLASQHDVDAAVAELKKAQDALVKADKPSVDKSDLQAAVDAAGELKESDYTAESWAKFASALAMARDALGNAQSQDEVDQALWQLVEVRDALVKADKPSVPDTSALTDAVAKADQVDPDDWVADEAWLAFEKALSGAKTILLDPSSFTQAQVDQALRDLTDAQAKLTPAAKPQPVRKHLLAAQIQEIQDLIDAGQLAASDWTADSWKALEDALAHAYDVYRDPSATQEQVDQAREALVGAWKGLVRADKPVVDKSRLAALIQEIDDRIAEGSLAESDWTAGSWKALLDAKDAALAVWKDPSATQERVDAARQALSDAWKGLEPAKGEPVVNKTALQALVDEYSKLTATDYTGVSWKPFEAALEAAKTVLAKADATQS</sequence>
<dbReference type="Gene3D" id="2.60.120.260">
    <property type="entry name" value="Galactose-binding domain-like"/>
    <property type="match status" value="1"/>
</dbReference>
<dbReference type="InterPro" id="IPR032179">
    <property type="entry name" value="Cry22Aa_Ig-like"/>
</dbReference>
<dbReference type="PANTHER" id="PTHR15172">
    <property type="entry name" value="GALACTOCEREBROSIDASE"/>
    <property type="match status" value="1"/>
</dbReference>
<dbReference type="PROSITE" id="PS50825">
    <property type="entry name" value="HYR"/>
    <property type="match status" value="1"/>
</dbReference>
<dbReference type="Gene3D" id="3.20.20.80">
    <property type="entry name" value="Glycosidases"/>
    <property type="match status" value="1"/>
</dbReference>
<keyword evidence="3" id="KW-0677">Repeat</keyword>
<keyword evidence="8" id="KW-0812">Transmembrane</keyword>
<feature type="domain" description="HYR" evidence="9">
    <location>
        <begin position="1742"/>
        <end position="1843"/>
    </location>
</feature>
<dbReference type="EMBL" id="RZNZ01000022">
    <property type="protein sequence ID" value="KAA8816196.1"/>
    <property type="molecule type" value="Genomic_DNA"/>
</dbReference>
<keyword evidence="8" id="KW-0472">Membrane</keyword>
<keyword evidence="5" id="KW-0443">Lipid metabolism</keyword>
<evidence type="ECO:0000256" key="1">
    <source>
        <dbReference type="ARBA" id="ARBA00005637"/>
    </source>
</evidence>
<evidence type="ECO:0000256" key="7">
    <source>
        <dbReference type="SAM" id="MobiDB-lite"/>
    </source>
</evidence>
<gene>
    <name evidence="10" type="ORF">EMO90_11430</name>
</gene>
<feature type="compositionally biased region" description="Polar residues" evidence="7">
    <location>
        <begin position="321"/>
        <end position="330"/>
    </location>
</feature>
<dbReference type="InterPro" id="IPR001286">
    <property type="entry name" value="Glyco_hydro_59"/>
</dbReference>
<accession>A0ABQ6SPP2</accession>
<dbReference type="Proteomes" id="UP000374630">
    <property type="component" value="Unassembled WGS sequence"/>
</dbReference>
<evidence type="ECO:0000259" key="9">
    <source>
        <dbReference type="PROSITE" id="PS50825"/>
    </source>
</evidence>
<evidence type="ECO:0000256" key="2">
    <source>
        <dbReference type="ARBA" id="ARBA00012657"/>
    </source>
</evidence>
<comment type="caution">
    <text evidence="10">The sequence shown here is derived from an EMBL/GenBank/DDBJ whole genome shotgun (WGS) entry which is preliminary data.</text>
</comment>
<protein>
    <recommendedName>
        <fullName evidence="2">galactosylceramidase</fullName>
        <ecNumber evidence="2">3.2.1.46</ecNumber>
    </recommendedName>
    <alternativeName>
        <fullName evidence="6">Galactosylceramidase</fullName>
    </alternativeName>
</protein>
<dbReference type="Gene3D" id="2.60.120.560">
    <property type="entry name" value="Exo-inulinase, domain 1"/>
    <property type="match status" value="1"/>
</dbReference>
<name>A0ABQ6SPP2_9BIFI</name>
<comment type="similarity">
    <text evidence="1">Belongs to the glycosyl hydrolase 59 family.</text>
</comment>
<keyword evidence="5" id="KW-0442">Lipid degradation</keyword>
<keyword evidence="11" id="KW-1185">Reference proteome</keyword>
<dbReference type="RefSeq" id="WP_150395003.1">
    <property type="nucleotide sequence ID" value="NZ_RZNZ01000022.1"/>
</dbReference>
<dbReference type="Gene3D" id="2.60.40.10">
    <property type="entry name" value="Immunoglobulins"/>
    <property type="match status" value="1"/>
</dbReference>
<feature type="region of interest" description="Disordered" evidence="7">
    <location>
        <begin position="321"/>
        <end position="348"/>
    </location>
</feature>
<dbReference type="InterPro" id="IPR013783">
    <property type="entry name" value="Ig-like_fold"/>
</dbReference>
<evidence type="ECO:0000256" key="3">
    <source>
        <dbReference type="ARBA" id="ARBA00022737"/>
    </source>
</evidence>
<dbReference type="InterPro" id="IPR049162">
    <property type="entry name" value="GH59_C"/>
</dbReference>
<reference evidence="10 11" key="1">
    <citation type="journal article" date="2019" name="Syst. Appl. Microbiol.">
        <title>Characterization of Bifidobacterium species in feaces of the Egyptian fruit bat: Description of B. vespertilionis sp. nov. and B. rousetti sp. nov.</title>
        <authorList>
            <person name="Modesto M."/>
            <person name="Satti M."/>
            <person name="Watanabe K."/>
            <person name="Puglisi E."/>
            <person name="Morelli L."/>
            <person name="Huang C.-H."/>
            <person name="Liou J.-S."/>
            <person name="Miyashita M."/>
            <person name="Tamura T."/>
            <person name="Saito S."/>
            <person name="Mori K."/>
            <person name="Huang L."/>
            <person name="Sciavilla P."/>
            <person name="Sandri C."/>
            <person name="Spiezio C."/>
            <person name="Vitali F."/>
            <person name="Cavalieri D."/>
            <person name="Perpetuini G."/>
            <person name="Tofalo R."/>
            <person name="Bonetti A."/>
            <person name="Arita M."/>
            <person name="Mattarelli P."/>
        </authorList>
    </citation>
    <scope>NUCLEOTIDE SEQUENCE [LARGE SCALE GENOMIC DNA]</scope>
    <source>
        <strain evidence="10 11">RST16</strain>
    </source>
</reference>
<evidence type="ECO:0000256" key="6">
    <source>
        <dbReference type="ARBA" id="ARBA00033098"/>
    </source>
</evidence>
<organism evidence="10 11">
    <name type="scientific">Bifidobacterium vespertilionis</name>
    <dbReference type="NCBI Taxonomy" id="2562524"/>
    <lineage>
        <taxon>Bacteria</taxon>
        <taxon>Bacillati</taxon>
        <taxon>Actinomycetota</taxon>
        <taxon>Actinomycetes</taxon>
        <taxon>Bifidobacteriales</taxon>
        <taxon>Bifidobacteriaceae</taxon>
        <taxon>Bifidobacterium</taxon>
    </lineage>
</organism>
<dbReference type="InterPro" id="IPR017853">
    <property type="entry name" value="GH"/>
</dbReference>
<feature type="non-terminal residue" evidence="10">
    <location>
        <position position="2262"/>
    </location>
</feature>
<dbReference type="SUPFAM" id="SSF51445">
    <property type="entry name" value="(Trans)glycosidases"/>
    <property type="match status" value="1"/>
</dbReference>
<evidence type="ECO:0000256" key="4">
    <source>
        <dbReference type="ARBA" id="ARBA00022919"/>
    </source>
</evidence>
<keyword evidence="4" id="KW-0746">Sphingolipid metabolism</keyword>
<dbReference type="PANTHER" id="PTHR15172:SF1">
    <property type="entry name" value="GALACTOCEREBROSIDASE"/>
    <property type="match status" value="1"/>
</dbReference>
<dbReference type="InterPro" id="IPR049161">
    <property type="entry name" value="GH59_cat"/>
</dbReference>
<dbReference type="Gene3D" id="3.20.20.70">
    <property type="entry name" value="Aldolase class I"/>
    <property type="match status" value="1"/>
</dbReference>
<dbReference type="Pfam" id="PF16403">
    <property type="entry name" value="Bact_surface_Ig-like"/>
    <property type="match status" value="1"/>
</dbReference>
<keyword evidence="8" id="KW-1133">Transmembrane helix</keyword>
<dbReference type="InterPro" id="IPR003410">
    <property type="entry name" value="HYR_dom"/>
</dbReference>
<proteinExistence type="inferred from homology"/>
<evidence type="ECO:0000256" key="8">
    <source>
        <dbReference type="SAM" id="Phobius"/>
    </source>
</evidence>
<dbReference type="Pfam" id="PF02057">
    <property type="entry name" value="Glyco_hydro_59"/>
    <property type="match status" value="1"/>
</dbReference>